<accession>A0A7D8Z311</accession>
<dbReference type="Gene3D" id="3.40.350.10">
    <property type="entry name" value="Creatinase/prolidase N-terminal domain"/>
    <property type="match status" value="2"/>
</dbReference>
<feature type="domain" description="Creatinase N-terminal" evidence="1">
    <location>
        <begin position="4"/>
        <end position="150"/>
    </location>
</feature>
<dbReference type="AlphaFoldDB" id="A0A7D8Z311"/>
<dbReference type="InterPro" id="IPR029149">
    <property type="entry name" value="Creatin/AminoP/Spt16_N"/>
</dbReference>
<comment type="caution">
    <text evidence="2">The sequence shown here is derived from an EMBL/GenBank/DDBJ whole genome shotgun (WGS) entry which is preliminary data.</text>
</comment>
<dbReference type="InterPro" id="IPR050422">
    <property type="entry name" value="X-Pro_aminopeptidase_P"/>
</dbReference>
<name>A0A7D8Z311_VANHU</name>
<dbReference type="Proteomes" id="UP000473826">
    <property type="component" value="Unassembled WGS sequence"/>
</dbReference>
<sequence length="447" mass="49729">MQERLKDLRAQIAEAKLDWYIVPSEDEHQSEEVAVSERRREYITNFNGSAGTALVPSASIDAKALLFVDSRYWVLAEEAVPKANWEVRRVGSSGGSGRDSVVGGWAEFVVNELEDGTRVGIDPKLISDGVAKSLISRLSPTSTKLVPVKKNLVDLTRTPPPRSLGPLKAYPIELSGESTKSKITRLRTTLTSYARANNWIYLIPTLPTITWLYNYRATADVPFLPVAFAYAALTPTEAVIFVDERKVTDQALLDDWKAAGVKVRPYGVDEVEAFVKQTVASAPLGDKEAKYRIFASNASSWALVKAADPTPVNLITCPVDAAKVIKNDVEIQNYRNAYLRDGRAMVRWFAWLDEKLVKEEKKIGEWAAGEVLTRFRRQEDKFAGLAYPNISATGANAGEQKLYHERMADRAANPHYAPARGNESTIDLETPYVMWVALRCSWCSPTQ</sequence>
<proteinExistence type="predicted"/>
<dbReference type="Pfam" id="PF16189">
    <property type="entry name" value="Creatinase_N_2"/>
    <property type="match status" value="1"/>
</dbReference>
<dbReference type="Gene3D" id="3.90.230.10">
    <property type="entry name" value="Creatinase/methionine aminopeptidase superfamily"/>
    <property type="match status" value="1"/>
</dbReference>
<dbReference type="SUPFAM" id="SSF55920">
    <property type="entry name" value="Creatinase/aminopeptidase"/>
    <property type="match status" value="1"/>
</dbReference>
<reference evidence="2 3" key="1">
    <citation type="journal article" date="2019" name="PLoS Genet.">
        <title>Convergent evolution of linked mating-type loci in basidiomycete fungi.</title>
        <authorList>
            <person name="Sun S."/>
            <person name="Coelho M.A."/>
            <person name="Heitman J."/>
            <person name="Nowrousian M."/>
        </authorList>
    </citation>
    <scope>NUCLEOTIDE SEQUENCE [LARGE SCALE GENOMIC DNA]</scope>
    <source>
        <strain evidence="2 3">CBS 4282</strain>
    </source>
</reference>
<dbReference type="PANTHER" id="PTHR43763">
    <property type="entry name" value="XAA-PRO AMINOPEPTIDASE 1"/>
    <property type="match status" value="1"/>
</dbReference>
<evidence type="ECO:0000313" key="2">
    <source>
        <dbReference type="EMBL" id="TXT08863.1"/>
    </source>
</evidence>
<dbReference type="Pfam" id="PF01321">
    <property type="entry name" value="Creatinase_N"/>
    <property type="match status" value="1"/>
</dbReference>
<dbReference type="InterPro" id="IPR036005">
    <property type="entry name" value="Creatinase/aminopeptidase-like"/>
</dbReference>
<dbReference type="PANTHER" id="PTHR43763:SF17">
    <property type="entry name" value="AMINOPEPTIDASE P, CYTOPLASMIC-RELATED"/>
    <property type="match status" value="1"/>
</dbReference>
<dbReference type="SUPFAM" id="SSF53092">
    <property type="entry name" value="Creatinase/prolidase N-terminal domain"/>
    <property type="match status" value="1"/>
</dbReference>
<dbReference type="OrthoDB" id="9995434at2759"/>
<evidence type="ECO:0000259" key="1">
    <source>
        <dbReference type="Pfam" id="PF01321"/>
    </source>
</evidence>
<dbReference type="EMBL" id="QKWK01000007">
    <property type="protein sequence ID" value="TXT08863.1"/>
    <property type="molecule type" value="Genomic_DNA"/>
</dbReference>
<keyword evidence="3" id="KW-1185">Reference proteome</keyword>
<evidence type="ECO:0000313" key="3">
    <source>
        <dbReference type="Proteomes" id="UP000473826"/>
    </source>
</evidence>
<gene>
    <name evidence="2" type="ORF">VHUM_02991</name>
</gene>
<protein>
    <recommendedName>
        <fullName evidence="1">Creatinase N-terminal domain-containing protein</fullName>
    </recommendedName>
</protein>
<organism evidence="2 3">
    <name type="scientific">Vanrija humicola</name>
    <name type="common">Yeast</name>
    <name type="synonym">Cryptococcus humicola</name>
    <dbReference type="NCBI Taxonomy" id="5417"/>
    <lineage>
        <taxon>Eukaryota</taxon>
        <taxon>Fungi</taxon>
        <taxon>Dikarya</taxon>
        <taxon>Basidiomycota</taxon>
        <taxon>Agaricomycotina</taxon>
        <taxon>Tremellomycetes</taxon>
        <taxon>Trichosporonales</taxon>
        <taxon>Trichosporonaceae</taxon>
        <taxon>Vanrija</taxon>
    </lineage>
</organism>
<dbReference type="InterPro" id="IPR000587">
    <property type="entry name" value="Creatinase_N"/>
</dbReference>